<gene>
    <name evidence="1" type="ORF">PX52LOC_03835</name>
</gene>
<name>A0A5C1AC57_9BACT</name>
<dbReference type="Proteomes" id="UP000324974">
    <property type="component" value="Chromosome"/>
</dbReference>
<evidence type="ECO:0000313" key="2">
    <source>
        <dbReference type="Proteomes" id="UP000324974"/>
    </source>
</evidence>
<dbReference type="KEGG" id="lrs:PX52LOC_03835"/>
<dbReference type="RefSeq" id="WP_149111533.1">
    <property type="nucleotide sequence ID" value="NZ_CP042425.1"/>
</dbReference>
<organism evidence="1 2">
    <name type="scientific">Limnoglobus roseus</name>
    <dbReference type="NCBI Taxonomy" id="2598579"/>
    <lineage>
        <taxon>Bacteria</taxon>
        <taxon>Pseudomonadati</taxon>
        <taxon>Planctomycetota</taxon>
        <taxon>Planctomycetia</taxon>
        <taxon>Gemmatales</taxon>
        <taxon>Gemmataceae</taxon>
        <taxon>Limnoglobus</taxon>
    </lineage>
</organism>
<reference evidence="2" key="1">
    <citation type="submission" date="2019-08" db="EMBL/GenBank/DDBJ databases">
        <title>Limnoglobus roseus gen. nov., sp. nov., a novel freshwater planctomycete with a giant genome from the family Gemmataceae.</title>
        <authorList>
            <person name="Kulichevskaya I.S."/>
            <person name="Naumoff D.G."/>
            <person name="Miroshnikov K."/>
            <person name="Ivanova A."/>
            <person name="Philippov D.A."/>
            <person name="Hakobyan A."/>
            <person name="Rijpstra I.C."/>
            <person name="Sinninghe Damste J.S."/>
            <person name="Liesack W."/>
            <person name="Dedysh S.N."/>
        </authorList>
    </citation>
    <scope>NUCLEOTIDE SEQUENCE [LARGE SCALE GENOMIC DNA]</scope>
    <source>
        <strain evidence="2">PX52</strain>
    </source>
</reference>
<sequence length="97" mass="10796">MVIVDIPPAAVARKLPLTFGQWSALYLELMTIPVLFPKVHALIGAEEKALWLSPAEVSALQVVVENPRPRQGRQHRERCRQLARKLRAIRAGIAPAV</sequence>
<evidence type="ECO:0000313" key="1">
    <source>
        <dbReference type="EMBL" id="QEL16861.1"/>
    </source>
</evidence>
<dbReference type="EMBL" id="CP042425">
    <property type="protein sequence ID" value="QEL16861.1"/>
    <property type="molecule type" value="Genomic_DNA"/>
</dbReference>
<keyword evidence="2" id="KW-1185">Reference proteome</keyword>
<protein>
    <submittedName>
        <fullName evidence="1">Uncharacterized protein</fullName>
    </submittedName>
</protein>
<proteinExistence type="predicted"/>
<accession>A0A5C1AC57</accession>
<dbReference type="AlphaFoldDB" id="A0A5C1AC57"/>